<dbReference type="GO" id="GO:0004106">
    <property type="term" value="F:chorismate mutase activity"/>
    <property type="evidence" value="ECO:0007669"/>
    <property type="project" value="TreeGrafter"/>
</dbReference>
<dbReference type="EMBL" id="CAFAAY010000022">
    <property type="protein sequence ID" value="CAB4811961.1"/>
    <property type="molecule type" value="Genomic_DNA"/>
</dbReference>
<dbReference type="PANTHER" id="PTHR21164">
    <property type="entry name" value="CHORISMATE MUTASE"/>
    <property type="match status" value="1"/>
</dbReference>
<dbReference type="InterPro" id="IPR008243">
    <property type="entry name" value="Chorismate_mutase_AroH"/>
</dbReference>
<evidence type="ECO:0000313" key="1">
    <source>
        <dbReference type="EMBL" id="CAB4811961.1"/>
    </source>
</evidence>
<dbReference type="PANTHER" id="PTHR21164:SF0">
    <property type="entry name" value="CHORISMATE MUTASE AROH"/>
    <property type="match status" value="1"/>
</dbReference>
<dbReference type="Pfam" id="PF07736">
    <property type="entry name" value="CM_1"/>
    <property type="match status" value="1"/>
</dbReference>
<protein>
    <submittedName>
        <fullName evidence="1">Unannotated protein</fullName>
    </submittedName>
</protein>
<dbReference type="PIRSF" id="PIRSF005965">
    <property type="entry name" value="Chor_mut_AroH"/>
    <property type="match status" value="1"/>
</dbReference>
<dbReference type="PROSITE" id="PS51167">
    <property type="entry name" value="CHORISMATE_MUT_1"/>
    <property type="match status" value="1"/>
</dbReference>
<accession>A0A6J6YR44</accession>
<organism evidence="1">
    <name type="scientific">freshwater metagenome</name>
    <dbReference type="NCBI Taxonomy" id="449393"/>
    <lineage>
        <taxon>unclassified sequences</taxon>
        <taxon>metagenomes</taxon>
        <taxon>ecological metagenomes</taxon>
    </lineage>
</organism>
<dbReference type="GO" id="GO:0046417">
    <property type="term" value="P:chorismate metabolic process"/>
    <property type="evidence" value="ECO:0007669"/>
    <property type="project" value="TreeGrafter"/>
</dbReference>
<gene>
    <name evidence="1" type="ORF">UFOPK3124_00460</name>
</gene>
<dbReference type="AlphaFoldDB" id="A0A6J6YR44"/>
<name>A0A6J6YR44_9ZZZZ</name>
<reference evidence="1" key="1">
    <citation type="submission" date="2020-05" db="EMBL/GenBank/DDBJ databases">
        <authorList>
            <person name="Chiriac C."/>
            <person name="Salcher M."/>
            <person name="Ghai R."/>
            <person name="Kavagutti S V."/>
        </authorList>
    </citation>
    <scope>NUCLEOTIDE SEQUENCE</scope>
</reference>
<proteinExistence type="predicted"/>
<dbReference type="CDD" id="cd02185">
    <property type="entry name" value="AroH"/>
    <property type="match status" value="1"/>
</dbReference>
<dbReference type="SUPFAM" id="SSF55298">
    <property type="entry name" value="YjgF-like"/>
    <property type="match status" value="1"/>
</dbReference>
<sequence length="147" mass="15855">MYVGKSLNGFIEKDIPRELATRGYSLPMNVRAIRGATQVSSNDPISIGEGSKELLTAILVANDVSIDDVISVLLTSSPDLNAAFPASAAREIGFQSVPLLCAQEIDVPGALPRTIRVMLHCNSLRSTQEIEHIYLHGASILRKDLAQ</sequence>
<dbReference type="InterPro" id="IPR035959">
    <property type="entry name" value="RutC-like_sf"/>
</dbReference>
<dbReference type="NCBIfam" id="TIGR01796">
    <property type="entry name" value="CM_mono_aroH"/>
    <property type="match status" value="1"/>
</dbReference>
<dbReference type="Gene3D" id="3.30.1330.40">
    <property type="entry name" value="RutC-like"/>
    <property type="match status" value="1"/>
</dbReference>